<dbReference type="EMBL" id="QUSY01001811">
    <property type="protein sequence ID" value="RHY23504.1"/>
    <property type="molecule type" value="Genomic_DNA"/>
</dbReference>
<evidence type="ECO:0000256" key="1">
    <source>
        <dbReference type="SAM" id="MobiDB-lite"/>
    </source>
</evidence>
<gene>
    <name evidence="2" type="ORF">DYB32_009167</name>
</gene>
<sequence>MANITPTLKLNDHNFRKWGIYFRGKVMMKGMHQYLTHTPTSATLDANSDDQKAFGILIDTLEPSQYRHIEGYTRVRIAYKALRLSDVRATETESNQVLKLLALMPWEFCHIVDRLSNLPDSEQTVAKTKIALEAELKAAVRSGAIKTPRGQANEDRSLFVAGPRERRPNSKGHRSDGKEHSNAAVFMCSATESGVDMIDLHRGESDDETKDDDGQPIQDAAEDNGPIFLGKTGEALPLRTDPDWHPTVQPVRQLFINNSPSPTRDPERRLHHSCRNSAVVNPTLLGPKYNIRAIECRSREVDDSP</sequence>
<protein>
    <submittedName>
        <fullName evidence="2">Uncharacterized protein</fullName>
    </submittedName>
</protein>
<dbReference type="VEuPathDB" id="FungiDB:H310_01798"/>
<accession>A0A3R6VR00</accession>
<dbReference type="Proteomes" id="UP000285060">
    <property type="component" value="Unassembled WGS sequence"/>
</dbReference>
<evidence type="ECO:0000313" key="3">
    <source>
        <dbReference type="Proteomes" id="UP000285060"/>
    </source>
</evidence>
<feature type="compositionally biased region" description="Basic and acidic residues" evidence="1">
    <location>
        <begin position="152"/>
        <end position="181"/>
    </location>
</feature>
<feature type="region of interest" description="Disordered" evidence="1">
    <location>
        <begin position="145"/>
        <end position="182"/>
    </location>
</feature>
<proteinExistence type="predicted"/>
<comment type="caution">
    <text evidence="2">The sequence shown here is derived from an EMBL/GenBank/DDBJ whole genome shotgun (WGS) entry which is preliminary data.</text>
</comment>
<keyword evidence="3" id="KW-1185">Reference proteome</keyword>
<dbReference type="AlphaFoldDB" id="A0A3R6VR00"/>
<feature type="region of interest" description="Disordered" evidence="1">
    <location>
        <begin position="202"/>
        <end position="229"/>
    </location>
</feature>
<evidence type="ECO:0000313" key="2">
    <source>
        <dbReference type="EMBL" id="RHY23504.1"/>
    </source>
</evidence>
<reference evidence="2 3" key="1">
    <citation type="submission" date="2018-08" db="EMBL/GenBank/DDBJ databases">
        <title>Aphanomyces genome sequencing and annotation.</title>
        <authorList>
            <person name="Minardi D."/>
            <person name="Oidtmann B."/>
            <person name="Van Der Giezen M."/>
            <person name="Studholme D.J."/>
        </authorList>
    </citation>
    <scope>NUCLEOTIDE SEQUENCE [LARGE SCALE GENOMIC DNA]</scope>
    <source>
        <strain evidence="2 3">NJM0002</strain>
    </source>
</reference>
<name>A0A3R6VR00_9STRA</name>
<organism evidence="2 3">
    <name type="scientific">Aphanomyces invadans</name>
    <dbReference type="NCBI Taxonomy" id="157072"/>
    <lineage>
        <taxon>Eukaryota</taxon>
        <taxon>Sar</taxon>
        <taxon>Stramenopiles</taxon>
        <taxon>Oomycota</taxon>
        <taxon>Saprolegniomycetes</taxon>
        <taxon>Saprolegniales</taxon>
        <taxon>Verrucalvaceae</taxon>
        <taxon>Aphanomyces</taxon>
    </lineage>
</organism>